<dbReference type="SUPFAM" id="SSF55961">
    <property type="entry name" value="Bet v1-like"/>
    <property type="match status" value="1"/>
</dbReference>
<dbReference type="EMBL" id="AQRA01000001">
    <property type="protein sequence ID" value="EZH75283.1"/>
    <property type="molecule type" value="Genomic_DNA"/>
</dbReference>
<protein>
    <submittedName>
        <fullName evidence="3">Polyketide cyclase</fullName>
    </submittedName>
</protein>
<comment type="caution">
    <text evidence="3">The sequence shown here is derived from an EMBL/GenBank/DDBJ whole genome shotgun (WGS) entry which is preliminary data.</text>
</comment>
<organism evidence="3 4">
    <name type="scientific">Aquimarina atlantica</name>
    <dbReference type="NCBI Taxonomy" id="1317122"/>
    <lineage>
        <taxon>Bacteria</taxon>
        <taxon>Pseudomonadati</taxon>
        <taxon>Bacteroidota</taxon>
        <taxon>Flavobacteriia</taxon>
        <taxon>Flavobacteriales</taxon>
        <taxon>Flavobacteriaceae</taxon>
        <taxon>Aquimarina</taxon>
    </lineage>
</organism>
<dbReference type="eggNOG" id="COG3832">
    <property type="taxonomic scope" value="Bacteria"/>
</dbReference>
<dbReference type="InterPro" id="IPR013538">
    <property type="entry name" value="ASHA1/2-like_C"/>
</dbReference>
<dbReference type="STRING" id="1317122.ATO12_00470"/>
<evidence type="ECO:0000256" key="1">
    <source>
        <dbReference type="ARBA" id="ARBA00006817"/>
    </source>
</evidence>
<evidence type="ECO:0000313" key="3">
    <source>
        <dbReference type="EMBL" id="EZH75283.1"/>
    </source>
</evidence>
<feature type="domain" description="Activator of Hsp90 ATPase homologue 1/2-like C-terminal" evidence="2">
    <location>
        <begin position="18"/>
        <end position="136"/>
    </location>
</feature>
<gene>
    <name evidence="3" type="ORF">ATO12_00470</name>
</gene>
<evidence type="ECO:0000259" key="2">
    <source>
        <dbReference type="Pfam" id="PF08327"/>
    </source>
</evidence>
<dbReference type="AlphaFoldDB" id="A0A023C062"/>
<dbReference type="Proteomes" id="UP000023541">
    <property type="component" value="Unassembled WGS sequence"/>
</dbReference>
<dbReference type="CDD" id="cd08901">
    <property type="entry name" value="SRPBCC_CalC_Aha1-like_8"/>
    <property type="match status" value="1"/>
</dbReference>
<reference evidence="3 4" key="1">
    <citation type="submission" date="2014-04" db="EMBL/GenBank/DDBJ databases">
        <title>Aquimarina sp. 22II-S11-z7 Genome Sequencing.</title>
        <authorList>
            <person name="Lai Q."/>
        </authorList>
    </citation>
    <scope>NUCLEOTIDE SEQUENCE [LARGE SCALE GENOMIC DNA]</scope>
    <source>
        <strain evidence="3 4">22II-S11-z7</strain>
    </source>
</reference>
<dbReference type="Pfam" id="PF08327">
    <property type="entry name" value="AHSA1"/>
    <property type="match status" value="1"/>
</dbReference>
<dbReference type="Gene3D" id="3.30.530.20">
    <property type="match status" value="1"/>
</dbReference>
<proteinExistence type="inferred from homology"/>
<sequence length="154" mass="17751">MNENQKPMVECQMMVRKPIAEVFQAFIDPKITTKFWFTKSSGKLEESKTILWEWEMYNVSTKVFVKDIVENKRISTEWGDPATSVDYEFTALTDDTTYVVIKNYGFHQTGNDLIQVINDNTGGFTTVLDGLKAYLEFGIELNLVGDKFPQIKQK</sequence>
<accession>A0A023C062</accession>
<dbReference type="InterPro" id="IPR023393">
    <property type="entry name" value="START-like_dom_sf"/>
</dbReference>
<name>A0A023C062_9FLAO</name>
<keyword evidence="4" id="KW-1185">Reference proteome</keyword>
<evidence type="ECO:0000313" key="4">
    <source>
        <dbReference type="Proteomes" id="UP000023541"/>
    </source>
</evidence>
<comment type="similarity">
    <text evidence="1">Belongs to the AHA1 family.</text>
</comment>